<feature type="compositionally biased region" description="Low complexity" evidence="3">
    <location>
        <begin position="40"/>
        <end position="50"/>
    </location>
</feature>
<dbReference type="EMBL" id="JARGDH010000003">
    <property type="protein sequence ID" value="KAL0273776.1"/>
    <property type="molecule type" value="Genomic_DNA"/>
</dbReference>
<dbReference type="Gene3D" id="1.10.220.60">
    <property type="entry name" value="GRIP domain"/>
    <property type="match status" value="1"/>
</dbReference>
<name>A0AAW2HW83_9NEOP</name>
<dbReference type="InterPro" id="IPR051952">
    <property type="entry name" value="Golgi-autophagy_related"/>
</dbReference>
<accession>A0AAW2HW83</accession>
<dbReference type="Pfam" id="PF01465">
    <property type="entry name" value="GRIP"/>
    <property type="match status" value="1"/>
</dbReference>
<feature type="coiled-coil region" evidence="2">
    <location>
        <begin position="213"/>
        <end position="272"/>
    </location>
</feature>
<feature type="coiled-coil region" evidence="2">
    <location>
        <begin position="333"/>
        <end position="605"/>
    </location>
</feature>
<dbReference type="AlphaFoldDB" id="A0AAW2HW83"/>
<dbReference type="PANTHER" id="PTHR23157:SF24">
    <property type="entry name" value="GOLGIN SUBFAMILY A MEMBER 1"/>
    <property type="match status" value="1"/>
</dbReference>
<protein>
    <recommendedName>
        <fullName evidence="4">GRIP domain-containing protein</fullName>
    </recommendedName>
</protein>
<keyword evidence="1 2" id="KW-0175">Coiled coil</keyword>
<evidence type="ECO:0000259" key="4">
    <source>
        <dbReference type="PROSITE" id="PS50913"/>
    </source>
</evidence>
<evidence type="ECO:0000256" key="1">
    <source>
        <dbReference type="ARBA" id="ARBA00023054"/>
    </source>
</evidence>
<feature type="region of interest" description="Disordered" evidence="3">
    <location>
        <begin position="20"/>
        <end position="64"/>
    </location>
</feature>
<dbReference type="EMBL" id="JARGDH010000003">
    <property type="protein sequence ID" value="KAL0273777.1"/>
    <property type="molecule type" value="Genomic_DNA"/>
</dbReference>
<sequence>MFENLKNRIKEETGSDINLIPSIVNSNQPKLLGKGRHSRSGSTTSLSSFTIDGNKEESTSSPSLDLKLADGKVVTPKEFKKLEAKEEEWRRKLQKKEEEFTVKLKKTEELWKKQLEDRERELKKVIDRKESEKRAIEEERNDLRVKNEKLEESAKKAADYQKKVCQYQEDIDQLEGFQTQEMAKIKHLLLVMEQEVAEKDKLLKDNNSQMEALKVELVKLRKFEQEYESIQDELESMRHAFNLEKNQLSSDLSQREEDVRHLKDRVAILEQRLLSGNSAELTVNEQVQALLAERSLMERRLEEAHLYLSEIKSNWSNTIASLETQVGRLCRQASEESAERRQAELDRDTANAKITELSEEIEKLQAKIDIRDAKLERMAKEKENLEEDLKQLKSKTEEKVGRLQEEIKMASENAKSLDEMLKGKKCELEESIREYQELSRQYMNERNEKSALEEECIKVKELLEMEKKLNEDMSIALEKERQEKDDMMMRNAEISQEVQLAKQGIREQEMETSELQSKLASLEKKLAEKGKELDSLSHEKTDLLARIGELEKLEAEKELASTTEKDLKSRISQLENELFDKNKSIKMLQQRLSDMKKTLQRELKVPITTIDPGGADSDGFISPYASSTSAGANSAVITPSSSHQVHVSSRYRGDDVDEDVNDDVNFKYLKHVLMKFLTSREYEAKHLTRAVATLLRFSEEEERLLNETLEWKMSWFGTRPNLGNGQTAKTIPPS</sequence>
<dbReference type="GO" id="GO:0005794">
    <property type="term" value="C:Golgi apparatus"/>
    <property type="evidence" value="ECO:0007669"/>
    <property type="project" value="TreeGrafter"/>
</dbReference>
<gene>
    <name evidence="5" type="ORF">PYX00_006375</name>
</gene>
<comment type="caution">
    <text evidence="5">The sequence shown here is derived from an EMBL/GenBank/DDBJ whole genome shotgun (WGS) entry which is preliminary data.</text>
</comment>
<dbReference type="PROSITE" id="PS50913">
    <property type="entry name" value="GRIP"/>
    <property type="match status" value="1"/>
</dbReference>
<dbReference type="InterPro" id="IPR000237">
    <property type="entry name" value="GRIP_dom"/>
</dbReference>
<feature type="domain" description="GRIP" evidence="4">
    <location>
        <begin position="659"/>
        <end position="708"/>
    </location>
</feature>
<dbReference type="PANTHER" id="PTHR23157">
    <property type="entry name" value="GRIP AND COILED-COIL DOMAIN-CONTAINING PROTEIN 1"/>
    <property type="match status" value="1"/>
</dbReference>
<proteinExistence type="predicted"/>
<feature type="coiled-coil region" evidence="2">
    <location>
        <begin position="79"/>
        <end position="163"/>
    </location>
</feature>
<evidence type="ECO:0000256" key="3">
    <source>
        <dbReference type="SAM" id="MobiDB-lite"/>
    </source>
</evidence>
<reference evidence="5" key="1">
    <citation type="journal article" date="2024" name="Gigascience">
        <title>Chromosome-level genome of the poultry shaft louse Menopon gallinae provides insight into the host-switching and adaptive evolution of parasitic lice.</title>
        <authorList>
            <person name="Xu Y."/>
            <person name="Ma L."/>
            <person name="Liu S."/>
            <person name="Liang Y."/>
            <person name="Liu Q."/>
            <person name="He Z."/>
            <person name="Tian L."/>
            <person name="Duan Y."/>
            <person name="Cai W."/>
            <person name="Li H."/>
            <person name="Song F."/>
        </authorList>
    </citation>
    <scope>NUCLEOTIDE SEQUENCE</scope>
    <source>
        <strain evidence="5">Cailab_2023a</strain>
    </source>
</reference>
<dbReference type="SMART" id="SM00755">
    <property type="entry name" value="Grip"/>
    <property type="match status" value="1"/>
</dbReference>
<evidence type="ECO:0000313" key="5">
    <source>
        <dbReference type="EMBL" id="KAL0273776.1"/>
    </source>
</evidence>
<evidence type="ECO:0000256" key="2">
    <source>
        <dbReference type="SAM" id="Coils"/>
    </source>
</evidence>
<organism evidence="5">
    <name type="scientific">Menopon gallinae</name>
    <name type="common">poultry shaft louse</name>
    <dbReference type="NCBI Taxonomy" id="328185"/>
    <lineage>
        <taxon>Eukaryota</taxon>
        <taxon>Metazoa</taxon>
        <taxon>Ecdysozoa</taxon>
        <taxon>Arthropoda</taxon>
        <taxon>Hexapoda</taxon>
        <taxon>Insecta</taxon>
        <taxon>Pterygota</taxon>
        <taxon>Neoptera</taxon>
        <taxon>Paraneoptera</taxon>
        <taxon>Psocodea</taxon>
        <taxon>Troctomorpha</taxon>
        <taxon>Phthiraptera</taxon>
        <taxon>Amblycera</taxon>
        <taxon>Menoponidae</taxon>
        <taxon>Menopon</taxon>
    </lineage>
</organism>